<keyword evidence="1" id="KW-1015">Disulfide bond</keyword>
<dbReference type="InterPro" id="IPR001304">
    <property type="entry name" value="C-type_lectin-like"/>
</dbReference>
<reference evidence="4" key="1">
    <citation type="submission" date="2023-10" db="EMBL/GenBank/DDBJ databases">
        <title>Genome assembly of Pristionchus species.</title>
        <authorList>
            <person name="Yoshida K."/>
            <person name="Sommer R.J."/>
        </authorList>
    </citation>
    <scope>NUCLEOTIDE SEQUENCE</scope>
    <source>
        <strain evidence="4">RS0144</strain>
    </source>
</reference>
<keyword evidence="5" id="KW-1185">Reference proteome</keyword>
<dbReference type="PANTHER" id="PTHR22991">
    <property type="entry name" value="PROTEIN CBG13490"/>
    <property type="match status" value="1"/>
</dbReference>
<dbReference type="CDD" id="cd00037">
    <property type="entry name" value="CLECT"/>
    <property type="match status" value="1"/>
</dbReference>
<dbReference type="PANTHER" id="PTHR22991:SF40">
    <property type="entry name" value="PROTEIN CBG13490"/>
    <property type="match status" value="1"/>
</dbReference>
<feature type="domain" description="C-type lectin" evidence="3">
    <location>
        <begin position="107"/>
        <end position="139"/>
    </location>
</feature>
<feature type="chain" id="PRO_5043652485" description="C-type lectin domain-containing protein" evidence="2">
    <location>
        <begin position="20"/>
        <end position="142"/>
    </location>
</feature>
<dbReference type="Pfam" id="PF00059">
    <property type="entry name" value="Lectin_C"/>
    <property type="match status" value="1"/>
</dbReference>
<dbReference type="AlphaFoldDB" id="A0AAV5TXJ4"/>
<evidence type="ECO:0000259" key="3">
    <source>
        <dbReference type="Pfam" id="PF00059"/>
    </source>
</evidence>
<evidence type="ECO:0000256" key="1">
    <source>
        <dbReference type="ARBA" id="ARBA00023157"/>
    </source>
</evidence>
<sequence>MRRLFFSILMIRLVCDTKSLKWEWADGSVLDYKPSSYDYLLDKDCNTLRTWVIQYNGYWDAGEGHVTHIFDIFCTTQLKQMVPVEDSCERYEDDSEDGICYQVGASSESWRDAQMNCKKLGANLASIHNAQENEFLSTTCSF</sequence>
<comment type="caution">
    <text evidence="4">The sequence shown here is derived from an EMBL/GenBank/DDBJ whole genome shotgun (WGS) entry which is preliminary data.</text>
</comment>
<keyword evidence="2" id="KW-0732">Signal</keyword>
<dbReference type="SUPFAM" id="SSF56436">
    <property type="entry name" value="C-type lectin-like"/>
    <property type="match status" value="1"/>
</dbReference>
<name>A0AAV5TXJ4_9BILA</name>
<dbReference type="Gene3D" id="3.10.100.10">
    <property type="entry name" value="Mannose-Binding Protein A, subunit A"/>
    <property type="match status" value="1"/>
</dbReference>
<organism evidence="4 5">
    <name type="scientific">Pristionchus entomophagus</name>
    <dbReference type="NCBI Taxonomy" id="358040"/>
    <lineage>
        <taxon>Eukaryota</taxon>
        <taxon>Metazoa</taxon>
        <taxon>Ecdysozoa</taxon>
        <taxon>Nematoda</taxon>
        <taxon>Chromadorea</taxon>
        <taxon>Rhabditida</taxon>
        <taxon>Rhabditina</taxon>
        <taxon>Diplogasteromorpha</taxon>
        <taxon>Diplogasteroidea</taxon>
        <taxon>Neodiplogasteridae</taxon>
        <taxon>Pristionchus</taxon>
    </lineage>
</organism>
<feature type="signal peptide" evidence="2">
    <location>
        <begin position="1"/>
        <end position="19"/>
    </location>
</feature>
<proteinExistence type="predicted"/>
<accession>A0AAV5TXJ4</accession>
<dbReference type="InterPro" id="IPR050976">
    <property type="entry name" value="Snaclec"/>
</dbReference>
<evidence type="ECO:0000313" key="4">
    <source>
        <dbReference type="EMBL" id="GMS99265.1"/>
    </source>
</evidence>
<evidence type="ECO:0000313" key="5">
    <source>
        <dbReference type="Proteomes" id="UP001432027"/>
    </source>
</evidence>
<dbReference type="Proteomes" id="UP001432027">
    <property type="component" value="Unassembled WGS sequence"/>
</dbReference>
<evidence type="ECO:0000256" key="2">
    <source>
        <dbReference type="SAM" id="SignalP"/>
    </source>
</evidence>
<dbReference type="EMBL" id="BTSX01000005">
    <property type="protein sequence ID" value="GMS99265.1"/>
    <property type="molecule type" value="Genomic_DNA"/>
</dbReference>
<dbReference type="InterPro" id="IPR016186">
    <property type="entry name" value="C-type_lectin-like/link_sf"/>
</dbReference>
<protein>
    <recommendedName>
        <fullName evidence="3">C-type lectin domain-containing protein</fullName>
    </recommendedName>
</protein>
<dbReference type="InterPro" id="IPR016187">
    <property type="entry name" value="CTDL_fold"/>
</dbReference>
<gene>
    <name evidence="4" type="ORF">PENTCL1PPCAC_21440</name>
</gene>